<keyword evidence="2" id="KW-0808">Transferase</keyword>
<evidence type="ECO:0000259" key="3">
    <source>
        <dbReference type="Pfam" id="PF13439"/>
    </source>
</evidence>
<dbReference type="Pfam" id="PF13439">
    <property type="entry name" value="Glyco_transf_4"/>
    <property type="match status" value="1"/>
</dbReference>
<evidence type="ECO:0000313" key="4">
    <source>
        <dbReference type="EMBL" id="TFB91267.1"/>
    </source>
</evidence>
<name>A0ABY2IKF8_9MICO</name>
<keyword evidence="1" id="KW-0328">Glycosyltransferase</keyword>
<accession>A0ABY2IKF8</accession>
<dbReference type="Pfam" id="PF13692">
    <property type="entry name" value="Glyco_trans_1_4"/>
    <property type="match status" value="1"/>
</dbReference>
<dbReference type="EMBL" id="SOFG01000002">
    <property type="protein sequence ID" value="TFB91267.1"/>
    <property type="molecule type" value="Genomic_DNA"/>
</dbReference>
<proteinExistence type="predicted"/>
<protein>
    <submittedName>
        <fullName evidence="4">Glycosyltransferase family 1 protein</fullName>
    </submittedName>
</protein>
<evidence type="ECO:0000256" key="2">
    <source>
        <dbReference type="ARBA" id="ARBA00022679"/>
    </source>
</evidence>
<gene>
    <name evidence="4" type="ORF">E3O44_00275</name>
</gene>
<keyword evidence="5" id="KW-1185">Reference proteome</keyword>
<dbReference type="CDD" id="cd03801">
    <property type="entry name" value="GT4_PimA-like"/>
    <property type="match status" value="1"/>
</dbReference>
<dbReference type="PANTHER" id="PTHR45871:SF1">
    <property type="entry name" value="PHOSPHATIDYLINOSITOL N-ACETYLGLUCOSAMINYLTRANSFERASE SUBUNIT A"/>
    <property type="match status" value="1"/>
</dbReference>
<dbReference type="Proteomes" id="UP000297608">
    <property type="component" value="Unassembled WGS sequence"/>
</dbReference>
<dbReference type="RefSeq" id="WP_134531686.1">
    <property type="nucleotide sequence ID" value="NZ_SOFG01000002.1"/>
</dbReference>
<evidence type="ECO:0000313" key="5">
    <source>
        <dbReference type="Proteomes" id="UP000297608"/>
    </source>
</evidence>
<evidence type="ECO:0000256" key="1">
    <source>
        <dbReference type="ARBA" id="ARBA00022676"/>
    </source>
</evidence>
<organism evidence="4 5">
    <name type="scientific">Cryobacterium algoricola</name>
    <dbReference type="NCBI Taxonomy" id="1259183"/>
    <lineage>
        <taxon>Bacteria</taxon>
        <taxon>Bacillati</taxon>
        <taxon>Actinomycetota</taxon>
        <taxon>Actinomycetes</taxon>
        <taxon>Micrococcales</taxon>
        <taxon>Microbacteriaceae</taxon>
        <taxon>Cryobacterium</taxon>
    </lineage>
</organism>
<dbReference type="InterPro" id="IPR028098">
    <property type="entry name" value="Glyco_trans_4-like_N"/>
</dbReference>
<comment type="caution">
    <text evidence="4">The sequence shown here is derived from an EMBL/GenBank/DDBJ whole genome shotgun (WGS) entry which is preliminary data.</text>
</comment>
<dbReference type="Gene3D" id="3.40.50.2000">
    <property type="entry name" value="Glycogen Phosphorylase B"/>
    <property type="match status" value="2"/>
</dbReference>
<dbReference type="PANTHER" id="PTHR45871">
    <property type="entry name" value="N-ACETYLGLUCOSAMINYL-PHOSPHATIDYLINOSITOL BIOSYNTHETIC PROTEIN"/>
    <property type="match status" value="1"/>
</dbReference>
<dbReference type="SUPFAM" id="SSF53756">
    <property type="entry name" value="UDP-Glycosyltransferase/glycogen phosphorylase"/>
    <property type="match status" value="1"/>
</dbReference>
<reference evidence="4 5" key="1">
    <citation type="submission" date="2019-03" db="EMBL/GenBank/DDBJ databases">
        <title>Genomics of glacier-inhabiting Cryobacterium strains.</title>
        <authorList>
            <person name="Liu Q."/>
            <person name="Xin Y.-H."/>
        </authorList>
    </citation>
    <scope>NUCLEOTIDE SEQUENCE [LARGE SCALE GENOMIC DNA]</scope>
    <source>
        <strain evidence="4 5">MDB2-B</strain>
    </source>
</reference>
<sequence>MKTEAVTPASGIHVAIVVNSYPPRLGGLESHVFQLATALAVAGTHVTVVTLAPRESDTHEDGIRVIRLRMHWPIASVISFPGWGSGRRLARMLADEGVTVVSTHTRFFPMSWVGLRIARRNHIPVIHTEHGAGYVRSPSRLIQIASRSIDWTFGRAVLRGATRVLAVSEPVGTFVSTLAGVPSSVFYNALRLEDWPRGETGGRPAGIAFLGRLVGGKGWEIFIDVAAELILNRGFEDLAVHILGDGPDQDAVRARILSRGIERSVRLHGHAGVETIRTVLSDSVLVNPSQLAEGFQITLLEAAAAGAQIVSYPVPSTLPLLADGAPVRVVTATSLESLTDAVVDALQNPLPGMKRGVLEAHWSWRARAAEYLEVIDSLETRPRSSP</sequence>
<feature type="domain" description="Glycosyltransferase subfamily 4-like N-terminal" evidence="3">
    <location>
        <begin position="26"/>
        <end position="191"/>
    </location>
</feature>